<evidence type="ECO:0000313" key="11">
    <source>
        <dbReference type="EMBL" id="LAB68223.1"/>
    </source>
</evidence>
<accession>A0A2P2I2G8</accession>
<keyword evidence="2 10" id="KW-0963">Cytoplasm</keyword>
<evidence type="ECO:0000256" key="8">
    <source>
        <dbReference type="ARBA" id="ARBA00022840"/>
    </source>
</evidence>
<dbReference type="EC" id="2.7.4.3" evidence="10"/>
<evidence type="ECO:0000256" key="9">
    <source>
        <dbReference type="ARBA" id="ARBA00023242"/>
    </source>
</evidence>
<evidence type="ECO:0000256" key="10">
    <source>
        <dbReference type="HAMAP-Rule" id="MF_03173"/>
    </source>
</evidence>
<sequence>MVITRPNILITGTPGVGKSTLGEEVADLLGMELVNINEMAKEQNLYDGYDDERQCHIIDEDRIIDELEEGIEEGGLVVDYHGSNFFPIRFFQAVFVLRCDNTVLYDRLAARGYNDKKIQENVECEIMNVLRDEAAESYDSKIVFELQNDTTEQMEKNVKTITDWVRDRQGDTMES</sequence>
<proteinExistence type="evidence at transcript level"/>
<dbReference type="FunFam" id="3.40.50.300:FF:000372">
    <property type="entry name" value="Adenylate kinase isoenzyme 6 homolog"/>
    <property type="match status" value="1"/>
</dbReference>
<dbReference type="GO" id="GO:0006364">
    <property type="term" value="P:rRNA processing"/>
    <property type="evidence" value="ECO:0007669"/>
    <property type="project" value="UniProtKB-KW"/>
</dbReference>
<dbReference type="GO" id="GO:0016887">
    <property type="term" value="F:ATP hydrolysis activity"/>
    <property type="evidence" value="ECO:0007669"/>
    <property type="project" value="UniProtKB-UniRule"/>
</dbReference>
<dbReference type="GO" id="GO:0005524">
    <property type="term" value="F:ATP binding"/>
    <property type="evidence" value="ECO:0007669"/>
    <property type="project" value="UniProtKB-KW"/>
</dbReference>
<dbReference type="EMBL" id="IACT01002794">
    <property type="protein sequence ID" value="LAC22053.1"/>
    <property type="molecule type" value="mRNA"/>
</dbReference>
<keyword evidence="8 10" id="KW-0067">ATP-binding</keyword>
<dbReference type="InterPro" id="IPR027417">
    <property type="entry name" value="P-loop_NTPase"/>
</dbReference>
<dbReference type="GO" id="GO:0042274">
    <property type="term" value="P:ribosomal small subunit biogenesis"/>
    <property type="evidence" value="ECO:0007669"/>
    <property type="project" value="UniProtKB-UniRule"/>
</dbReference>
<name>A0A2P2I2G8_9CRUS</name>
<dbReference type="InterPro" id="IPR020618">
    <property type="entry name" value="Adenyl_kinase_AK6"/>
</dbReference>
<dbReference type="Pfam" id="PF13238">
    <property type="entry name" value="AAA_18"/>
    <property type="match status" value="1"/>
</dbReference>
<protein>
    <recommendedName>
        <fullName evidence="10">Adenylate kinase isoenzyme 6 homolog</fullName>
        <shortName evidence="10">AK6</shortName>
        <ecNumber evidence="10">2.7.4.3</ecNumber>
    </recommendedName>
    <alternativeName>
        <fullName evidence="10">Dual activity adenylate kinase/ATPase</fullName>
        <shortName evidence="10">AK/ATPase</shortName>
    </alternativeName>
</protein>
<evidence type="ECO:0000256" key="1">
    <source>
        <dbReference type="ARBA" id="ARBA00000582"/>
    </source>
</evidence>
<dbReference type="GO" id="GO:0005737">
    <property type="term" value="C:cytoplasm"/>
    <property type="evidence" value="ECO:0007669"/>
    <property type="project" value="UniProtKB-SubCell"/>
</dbReference>
<comment type="caution">
    <text evidence="10">Lacks conserved residue(s) required for the propagation of feature annotation.</text>
</comment>
<evidence type="ECO:0000256" key="3">
    <source>
        <dbReference type="ARBA" id="ARBA00022517"/>
    </source>
</evidence>
<dbReference type="SUPFAM" id="SSF52540">
    <property type="entry name" value="P-loop containing nucleoside triphosphate hydrolases"/>
    <property type="match status" value="1"/>
</dbReference>
<dbReference type="Gene3D" id="3.40.50.300">
    <property type="entry name" value="P-loop containing nucleotide triphosphate hydrolases"/>
    <property type="match status" value="1"/>
</dbReference>
<keyword evidence="6 10" id="KW-0547">Nucleotide-binding</keyword>
<keyword evidence="7 10" id="KW-0418">Kinase</keyword>
<keyword evidence="4 10" id="KW-0698">rRNA processing</keyword>
<evidence type="ECO:0000256" key="4">
    <source>
        <dbReference type="ARBA" id="ARBA00022552"/>
    </source>
</evidence>
<dbReference type="HAMAP" id="MF_00039">
    <property type="entry name" value="Adenylate_kinase_AK6"/>
    <property type="match status" value="1"/>
</dbReference>
<comment type="catalytic activity">
    <reaction evidence="10">
        <text>ATP + H2O = ADP + phosphate + H(+)</text>
        <dbReference type="Rhea" id="RHEA:13065"/>
        <dbReference type="ChEBI" id="CHEBI:15377"/>
        <dbReference type="ChEBI" id="CHEBI:15378"/>
        <dbReference type="ChEBI" id="CHEBI:30616"/>
        <dbReference type="ChEBI" id="CHEBI:43474"/>
        <dbReference type="ChEBI" id="CHEBI:456216"/>
    </reaction>
</comment>
<evidence type="ECO:0000256" key="2">
    <source>
        <dbReference type="ARBA" id="ARBA00022490"/>
    </source>
</evidence>
<reference evidence="12" key="1">
    <citation type="submission" date="2017-11" db="EMBL/GenBank/DDBJ databases">
        <title>The sensing device of the deep-sea amphipod.</title>
        <authorList>
            <person name="Kobayashi H."/>
            <person name="Nagahama T."/>
            <person name="Arai W."/>
            <person name="Sasagawa Y."/>
            <person name="Umeda M."/>
            <person name="Hayashi T."/>
            <person name="Nikaido I."/>
            <person name="Watanabe H."/>
            <person name="Oguri K."/>
            <person name="Kitazato H."/>
            <person name="Fujioka K."/>
            <person name="Kido Y."/>
            <person name="Takami H."/>
        </authorList>
    </citation>
    <scope>NUCLEOTIDE SEQUENCE</scope>
    <source>
        <tissue evidence="12">Whole body</tissue>
    </source>
</reference>
<dbReference type="GO" id="GO:0004017">
    <property type="term" value="F:AMP kinase activity"/>
    <property type="evidence" value="ECO:0007669"/>
    <property type="project" value="UniProtKB-UniRule"/>
</dbReference>
<keyword evidence="5 10" id="KW-0808">Transferase</keyword>
<keyword evidence="3 10" id="KW-0690">Ribosome biogenesis</keyword>
<evidence type="ECO:0000256" key="7">
    <source>
        <dbReference type="ARBA" id="ARBA00022777"/>
    </source>
</evidence>
<dbReference type="AlphaFoldDB" id="A0A2P2I2G8"/>
<feature type="region of interest" description="LID" evidence="10">
    <location>
        <begin position="110"/>
        <end position="120"/>
    </location>
</feature>
<feature type="binding site" evidence="10">
    <location>
        <position position="19"/>
    </location>
    <ligand>
        <name>ATP</name>
        <dbReference type="ChEBI" id="CHEBI:30616"/>
    </ligand>
</feature>
<comment type="subcellular location">
    <subcellularLocation>
        <location evidence="10">Cytoplasm</location>
    </subcellularLocation>
    <subcellularLocation>
        <location evidence="10">Nucleus</location>
    </subcellularLocation>
</comment>
<keyword evidence="9 10" id="KW-0539">Nucleus</keyword>
<feature type="region of interest" description="NMPbind" evidence="10">
    <location>
        <begin position="35"/>
        <end position="58"/>
    </location>
</feature>
<feature type="binding site" evidence="10">
    <location>
        <position position="15"/>
    </location>
    <ligand>
        <name>ATP</name>
        <dbReference type="ChEBI" id="CHEBI:30616"/>
    </ligand>
</feature>
<dbReference type="GO" id="GO:0005634">
    <property type="term" value="C:nucleus"/>
    <property type="evidence" value="ECO:0007669"/>
    <property type="project" value="UniProtKB-SubCell"/>
</dbReference>
<reference evidence="11" key="2">
    <citation type="journal article" date="2018" name="Biosci. Biotechnol. Biochem.">
        <title>Polysaccharide hydrolase of the hadal zone amphipods Hirondellea gigas.</title>
        <authorList>
            <person name="Kobayashi H."/>
            <person name="Nagahama T."/>
            <person name="Arai W."/>
            <person name="Sasagawa Y."/>
            <person name="Umeda M."/>
            <person name="Hayashi T."/>
            <person name="Nikaido I."/>
            <person name="Watanabe H."/>
            <person name="Oguri K."/>
            <person name="Kitazato H."/>
            <person name="Fujioka K."/>
            <person name="Kido Y."/>
            <person name="Takami H."/>
        </authorList>
    </citation>
    <scope>NUCLEOTIDE SEQUENCE</scope>
    <source>
        <tissue evidence="11">Whole body</tissue>
    </source>
</reference>
<feature type="binding site" evidence="10">
    <location>
        <position position="20"/>
    </location>
    <ligand>
        <name>ATP</name>
        <dbReference type="ChEBI" id="CHEBI:30616"/>
    </ligand>
</feature>
<feature type="binding site" evidence="10">
    <location>
        <position position="111"/>
    </location>
    <ligand>
        <name>ATP</name>
        <dbReference type="ChEBI" id="CHEBI:30616"/>
    </ligand>
</feature>
<organism evidence="11">
    <name type="scientific">Hirondellea gigas</name>
    <dbReference type="NCBI Taxonomy" id="1518452"/>
    <lineage>
        <taxon>Eukaryota</taxon>
        <taxon>Metazoa</taxon>
        <taxon>Ecdysozoa</taxon>
        <taxon>Arthropoda</taxon>
        <taxon>Crustacea</taxon>
        <taxon>Multicrustacea</taxon>
        <taxon>Malacostraca</taxon>
        <taxon>Eumalacostraca</taxon>
        <taxon>Peracarida</taxon>
        <taxon>Amphipoda</taxon>
        <taxon>Amphilochidea</taxon>
        <taxon>Lysianassida</taxon>
        <taxon>Lysianassidira</taxon>
        <taxon>Lysianassoidea</taxon>
        <taxon>Lysianassidae</taxon>
        <taxon>Hirondellea</taxon>
    </lineage>
</organism>
<comment type="subunit">
    <text evidence="10">Monomer and homodimer. Interacts with small ribosomal subunit protein uS11. Not a structural component of 43S pre-ribosomes, but transiently interacts with them by binding to uS11.</text>
</comment>
<comment type="function">
    <text evidence="10">Broad-specificity nucleoside monophosphate (NMP) kinase that catalyzes the reversible transfer of the terminal phosphate group between nucleoside triphosphates and monophosphates. Has also ATPase activity. Involved in the late cytoplasmic maturation steps of the 40S ribosomal particles, specifically 18S rRNA maturation. While NMP activity is not required for ribosome maturation, ATPase activity is. Associates transiently with small ribosomal subunit protein uS11. ATP hydrolysis breaks the interaction with uS11. May temporarily remove uS11 from the ribosome to enable a conformational change of the ribosomal RNA that is needed for the final maturation step of the small ribosomal subunit. Its NMP activity may have a role in nuclear energy homeostasis.</text>
</comment>
<feature type="binding site" evidence="10">
    <location>
        <position position="18"/>
    </location>
    <ligand>
        <name>ATP</name>
        <dbReference type="ChEBI" id="CHEBI:30616"/>
    </ligand>
</feature>
<comment type="similarity">
    <text evidence="10">Belongs to the adenylate kinase family. AK6 subfamily.</text>
</comment>
<evidence type="ECO:0000256" key="6">
    <source>
        <dbReference type="ARBA" id="ARBA00022741"/>
    </source>
</evidence>
<evidence type="ECO:0000313" key="12">
    <source>
        <dbReference type="EMBL" id="LAC22053.1"/>
    </source>
</evidence>
<dbReference type="PANTHER" id="PTHR12595">
    <property type="entry name" value="POS9-ACTIVATING FACTOR FAP7-RELATED"/>
    <property type="match status" value="1"/>
</dbReference>
<dbReference type="PANTHER" id="PTHR12595:SF0">
    <property type="entry name" value="ADENYLATE KINASE ISOENZYME 6"/>
    <property type="match status" value="1"/>
</dbReference>
<feature type="binding site" evidence="10">
    <location>
        <position position="17"/>
    </location>
    <ligand>
        <name>ATP</name>
        <dbReference type="ChEBI" id="CHEBI:30616"/>
    </ligand>
</feature>
<comment type="catalytic activity">
    <reaction evidence="1 10">
        <text>AMP + ATP = 2 ADP</text>
        <dbReference type="Rhea" id="RHEA:12973"/>
        <dbReference type="ChEBI" id="CHEBI:30616"/>
        <dbReference type="ChEBI" id="CHEBI:456215"/>
        <dbReference type="ChEBI" id="CHEBI:456216"/>
        <dbReference type="EC" id="2.7.4.3"/>
    </reaction>
</comment>
<evidence type="ECO:0000256" key="5">
    <source>
        <dbReference type="ARBA" id="ARBA00022679"/>
    </source>
</evidence>
<dbReference type="EMBL" id="IACF01002575">
    <property type="protein sequence ID" value="LAB68223.1"/>
    <property type="molecule type" value="mRNA"/>
</dbReference>